<evidence type="ECO:0000313" key="2">
    <source>
        <dbReference type="Proteomes" id="UP001141552"/>
    </source>
</evidence>
<organism evidence="1 2">
    <name type="scientific">Turnera subulata</name>
    <dbReference type="NCBI Taxonomy" id="218843"/>
    <lineage>
        <taxon>Eukaryota</taxon>
        <taxon>Viridiplantae</taxon>
        <taxon>Streptophyta</taxon>
        <taxon>Embryophyta</taxon>
        <taxon>Tracheophyta</taxon>
        <taxon>Spermatophyta</taxon>
        <taxon>Magnoliopsida</taxon>
        <taxon>eudicotyledons</taxon>
        <taxon>Gunneridae</taxon>
        <taxon>Pentapetalae</taxon>
        <taxon>rosids</taxon>
        <taxon>fabids</taxon>
        <taxon>Malpighiales</taxon>
        <taxon>Passifloraceae</taxon>
        <taxon>Turnera</taxon>
    </lineage>
</organism>
<name>A0A9Q0GFU1_9ROSI</name>
<proteinExistence type="predicted"/>
<reference evidence="1" key="1">
    <citation type="submission" date="2022-02" db="EMBL/GenBank/DDBJ databases">
        <authorList>
            <person name="Henning P.M."/>
            <person name="McCubbin A.G."/>
            <person name="Shore J.S."/>
        </authorList>
    </citation>
    <scope>NUCLEOTIDE SEQUENCE</scope>
    <source>
        <strain evidence="1">F60SS</strain>
        <tissue evidence="1">Leaves</tissue>
    </source>
</reference>
<accession>A0A9Q0GFU1</accession>
<dbReference type="AlphaFoldDB" id="A0A9Q0GFU1"/>
<reference evidence="1" key="2">
    <citation type="journal article" date="2023" name="Plants (Basel)">
        <title>Annotation of the Turnera subulata (Passifloraceae) Draft Genome Reveals the S-Locus Evolved after the Divergence of Turneroideae from Passifloroideae in a Stepwise Manner.</title>
        <authorList>
            <person name="Henning P.M."/>
            <person name="Roalson E.H."/>
            <person name="Mir W."/>
            <person name="McCubbin A.G."/>
            <person name="Shore J.S."/>
        </authorList>
    </citation>
    <scope>NUCLEOTIDE SEQUENCE</scope>
    <source>
        <strain evidence="1">F60SS</strain>
    </source>
</reference>
<dbReference type="EMBL" id="JAKUCV010000598">
    <property type="protein sequence ID" value="KAJ4849468.1"/>
    <property type="molecule type" value="Genomic_DNA"/>
</dbReference>
<dbReference type="Proteomes" id="UP001141552">
    <property type="component" value="Unassembled WGS sequence"/>
</dbReference>
<evidence type="ECO:0000313" key="1">
    <source>
        <dbReference type="EMBL" id="KAJ4849468.1"/>
    </source>
</evidence>
<comment type="caution">
    <text evidence="1">The sequence shown here is derived from an EMBL/GenBank/DDBJ whole genome shotgun (WGS) entry which is preliminary data.</text>
</comment>
<keyword evidence="2" id="KW-1185">Reference proteome</keyword>
<gene>
    <name evidence="1" type="ORF">Tsubulata_021161</name>
</gene>
<sequence>MRRSEAKDLLGDDWYLVKEEVAVELQEDWLKKGSRFSICNLRSFTKSNLSGLFLTLSYESHSALLLLKCYCLPTDPLKNVLVIWLRVGRNPRNTSSTHLKI</sequence>
<protein>
    <submittedName>
        <fullName evidence="1">Uncharacterized protein</fullName>
    </submittedName>
</protein>